<dbReference type="InterPro" id="IPR002213">
    <property type="entry name" value="UDP_glucos_trans"/>
</dbReference>
<evidence type="ECO:0000313" key="4">
    <source>
        <dbReference type="Proteomes" id="UP001304298"/>
    </source>
</evidence>
<evidence type="ECO:0000256" key="1">
    <source>
        <dbReference type="ARBA" id="ARBA00022679"/>
    </source>
</evidence>
<dbReference type="PANTHER" id="PTHR48050:SF13">
    <property type="entry name" value="STEROL 3-BETA-GLUCOSYLTRANSFERASE UGT80A2"/>
    <property type="match status" value="1"/>
</dbReference>
<name>A0ABU5RBA1_9PSEU</name>
<reference evidence="3 4" key="1">
    <citation type="submission" date="2023-12" db="EMBL/GenBank/DDBJ databases">
        <title>Amycolatopsis sp. V23-08.</title>
        <authorList>
            <person name="Somphong A."/>
        </authorList>
    </citation>
    <scope>NUCLEOTIDE SEQUENCE [LARGE SCALE GENOMIC DNA]</scope>
    <source>
        <strain evidence="3 4">V23-08</strain>
    </source>
</reference>
<organism evidence="3 4">
    <name type="scientific">Amycolatopsis heterodermiae</name>
    <dbReference type="NCBI Taxonomy" id="3110235"/>
    <lineage>
        <taxon>Bacteria</taxon>
        <taxon>Bacillati</taxon>
        <taxon>Actinomycetota</taxon>
        <taxon>Actinomycetes</taxon>
        <taxon>Pseudonocardiales</taxon>
        <taxon>Pseudonocardiaceae</taxon>
        <taxon>Amycolatopsis</taxon>
    </lineage>
</organism>
<keyword evidence="1 2" id="KW-0808">Transferase</keyword>
<gene>
    <name evidence="3" type="ORF">VA596_28680</name>
</gene>
<dbReference type="SUPFAM" id="SSF53756">
    <property type="entry name" value="UDP-Glycosyltransferase/glycogen phosphorylase"/>
    <property type="match status" value="1"/>
</dbReference>
<comment type="similarity">
    <text evidence="2">Belongs to the UDP-glycosyltransferase family.</text>
</comment>
<dbReference type="Gene3D" id="3.40.50.2000">
    <property type="entry name" value="Glycogen Phosphorylase B"/>
    <property type="match status" value="1"/>
</dbReference>
<comment type="caution">
    <text evidence="3">The sequence shown here is derived from an EMBL/GenBank/DDBJ whole genome shotgun (WGS) entry which is preliminary data.</text>
</comment>
<dbReference type="Proteomes" id="UP001304298">
    <property type="component" value="Unassembled WGS sequence"/>
</dbReference>
<sequence>MPFAPQARLLGRASVFLSHGGFGGVQEALRAGTPMVVLPLFADQPANARRIAELGLGVAVDPSLVSPEVLASACLRVLDSEFRGRAGSVRELPGFEVLAALR</sequence>
<dbReference type="Pfam" id="PF00201">
    <property type="entry name" value="UDPGT"/>
    <property type="match status" value="1"/>
</dbReference>
<dbReference type="PANTHER" id="PTHR48050">
    <property type="entry name" value="STEROL 3-BETA-GLUCOSYLTRANSFERASE"/>
    <property type="match status" value="1"/>
</dbReference>
<dbReference type="EMBL" id="JAYFSI010000007">
    <property type="protein sequence ID" value="MEA5363538.1"/>
    <property type="molecule type" value="Genomic_DNA"/>
</dbReference>
<keyword evidence="2" id="KW-0328">Glycosyltransferase</keyword>
<dbReference type="InterPro" id="IPR035595">
    <property type="entry name" value="UDP_glycos_trans_CS"/>
</dbReference>
<accession>A0ABU5RBA1</accession>
<dbReference type="PROSITE" id="PS00375">
    <property type="entry name" value="UDPGT"/>
    <property type="match status" value="1"/>
</dbReference>
<keyword evidence="4" id="KW-1185">Reference proteome</keyword>
<evidence type="ECO:0000313" key="3">
    <source>
        <dbReference type="EMBL" id="MEA5363538.1"/>
    </source>
</evidence>
<dbReference type="RefSeq" id="WP_323331289.1">
    <property type="nucleotide sequence ID" value="NZ_JAYFSI010000007.1"/>
</dbReference>
<dbReference type="InterPro" id="IPR050426">
    <property type="entry name" value="Glycosyltransferase_28"/>
</dbReference>
<proteinExistence type="inferred from homology"/>
<protein>
    <submittedName>
        <fullName evidence="3">Glycosyltransferase</fullName>
    </submittedName>
</protein>
<evidence type="ECO:0000256" key="2">
    <source>
        <dbReference type="RuleBase" id="RU003718"/>
    </source>
</evidence>